<feature type="compositionally biased region" description="Basic residues" evidence="1">
    <location>
        <begin position="11"/>
        <end position="21"/>
    </location>
</feature>
<feature type="compositionally biased region" description="Basic residues" evidence="1">
    <location>
        <begin position="72"/>
        <end position="94"/>
    </location>
</feature>
<name>A0A975Y2L9_9ACTN</name>
<reference evidence="3" key="1">
    <citation type="submission" date="2021-06" db="EMBL/GenBank/DDBJ databases">
        <title>Complete genome sequence of Nocardioides sp. G188.</title>
        <authorList>
            <person name="Im W.-T."/>
        </authorList>
    </citation>
    <scope>NUCLEOTIDE SEQUENCE</scope>
    <source>
        <strain evidence="3">G188</strain>
    </source>
</reference>
<dbReference type="InterPro" id="IPR039421">
    <property type="entry name" value="Type_1_exporter"/>
</dbReference>
<dbReference type="PROSITE" id="PS50893">
    <property type="entry name" value="ABC_TRANSPORTER_2"/>
    <property type="match status" value="1"/>
</dbReference>
<dbReference type="Proteomes" id="UP000683575">
    <property type="component" value="Chromosome"/>
</dbReference>
<proteinExistence type="predicted"/>
<evidence type="ECO:0000313" key="4">
    <source>
        <dbReference type="Proteomes" id="UP000683575"/>
    </source>
</evidence>
<keyword evidence="3" id="KW-0067">ATP-binding</keyword>
<dbReference type="GO" id="GO:0016887">
    <property type="term" value="F:ATP hydrolysis activity"/>
    <property type="evidence" value="ECO:0007669"/>
    <property type="project" value="InterPro"/>
</dbReference>
<dbReference type="InterPro" id="IPR017871">
    <property type="entry name" value="ABC_transporter-like_CS"/>
</dbReference>
<feature type="region of interest" description="Disordered" evidence="1">
    <location>
        <begin position="50"/>
        <end position="147"/>
    </location>
</feature>
<evidence type="ECO:0000259" key="2">
    <source>
        <dbReference type="PROSITE" id="PS50893"/>
    </source>
</evidence>
<accession>A0A975Y2L9</accession>
<feature type="compositionally biased region" description="Basic and acidic residues" evidence="1">
    <location>
        <begin position="129"/>
        <end position="147"/>
    </location>
</feature>
<protein>
    <submittedName>
        <fullName evidence="3">ATP-binding cassette domain-containing protein</fullName>
    </submittedName>
</protein>
<dbReference type="PANTHER" id="PTHR43394">
    <property type="entry name" value="ATP-DEPENDENT PERMEASE MDL1, MITOCHONDRIAL"/>
    <property type="match status" value="1"/>
</dbReference>
<gene>
    <name evidence="3" type="ORF">KRR39_19725</name>
</gene>
<dbReference type="InterPro" id="IPR003439">
    <property type="entry name" value="ABC_transporter-like_ATP-bd"/>
</dbReference>
<keyword evidence="3" id="KW-0547">Nucleotide-binding</keyword>
<dbReference type="KEGG" id="nps:KRR39_19725"/>
<dbReference type="EMBL" id="CP077062">
    <property type="protein sequence ID" value="QWZ10685.1"/>
    <property type="molecule type" value="Genomic_DNA"/>
</dbReference>
<feature type="region of interest" description="Disordered" evidence="1">
    <location>
        <begin position="1"/>
        <end position="36"/>
    </location>
</feature>
<keyword evidence="4" id="KW-1185">Reference proteome</keyword>
<evidence type="ECO:0000256" key="1">
    <source>
        <dbReference type="SAM" id="MobiDB-lite"/>
    </source>
</evidence>
<sequence length="363" mass="39180">MLRGAADVHRREGRRGGHPVGRRAGQLPGLRPVHGRADPHLLRVRPEAHPLAGLGPQGRRGAGADAALDGARHRRVPAARRGPGRREHRVRGHPRAADRGGQRAAGVLRRARRPARPLAAARGGAAAADRGDPRRGGRRTRAERSERRARIAAADAERAARPWGVTYGGVDLSRVPLDEVRRTVLVSDTGSQLFAGSLQDAVDPHGVLTREQAEQALRVAGAEDVYDALPGGWAGQIDERGRGLSGGQRQRVVLARALAVDPEVLVLVEPTSAVDAHTETRIAERVAAHRRGRTTVVTTVSPLWLHHADRVVLLADGRVAAQGRHEDLLADEPRYREVVLRAFDEPATGEHPEDLLSPEDSRV</sequence>
<feature type="domain" description="ABC transporter" evidence="2">
    <location>
        <begin position="102"/>
        <end position="341"/>
    </location>
</feature>
<dbReference type="PROSITE" id="PS00211">
    <property type="entry name" value="ABC_TRANSPORTER_1"/>
    <property type="match status" value="1"/>
</dbReference>
<feature type="compositionally biased region" description="Basic and acidic residues" evidence="1">
    <location>
        <begin position="1"/>
        <end position="10"/>
    </location>
</feature>
<evidence type="ECO:0000313" key="3">
    <source>
        <dbReference type="EMBL" id="QWZ10685.1"/>
    </source>
</evidence>
<feature type="compositionally biased region" description="Low complexity" evidence="1">
    <location>
        <begin position="116"/>
        <end position="128"/>
    </location>
</feature>
<organism evidence="3 4">
    <name type="scientific">Nocardioides panacis</name>
    <dbReference type="NCBI Taxonomy" id="2849501"/>
    <lineage>
        <taxon>Bacteria</taxon>
        <taxon>Bacillati</taxon>
        <taxon>Actinomycetota</taxon>
        <taxon>Actinomycetes</taxon>
        <taxon>Propionibacteriales</taxon>
        <taxon>Nocardioidaceae</taxon>
        <taxon>Nocardioides</taxon>
    </lineage>
</organism>
<dbReference type="PANTHER" id="PTHR43394:SF1">
    <property type="entry name" value="ATP-BINDING CASSETTE SUB-FAMILY B MEMBER 10, MITOCHONDRIAL"/>
    <property type="match status" value="1"/>
</dbReference>
<dbReference type="GO" id="GO:0005524">
    <property type="term" value="F:ATP binding"/>
    <property type="evidence" value="ECO:0007669"/>
    <property type="project" value="UniProtKB-KW"/>
</dbReference>
<dbReference type="AlphaFoldDB" id="A0A975Y2L9"/>
<dbReference type="Pfam" id="PF00005">
    <property type="entry name" value="ABC_tran"/>
    <property type="match status" value="1"/>
</dbReference>
<dbReference type="GO" id="GO:0015421">
    <property type="term" value="F:ABC-type oligopeptide transporter activity"/>
    <property type="evidence" value="ECO:0007669"/>
    <property type="project" value="TreeGrafter"/>
</dbReference>